<evidence type="ECO:0000256" key="2">
    <source>
        <dbReference type="SAM" id="Phobius"/>
    </source>
</evidence>
<proteinExistence type="predicted"/>
<evidence type="ECO:0000313" key="3">
    <source>
        <dbReference type="EMBL" id="MCF2947628.1"/>
    </source>
</evidence>
<feature type="transmembrane region" description="Helical" evidence="2">
    <location>
        <begin position="208"/>
        <end position="230"/>
    </location>
</feature>
<protein>
    <submittedName>
        <fullName evidence="3">DamX protein</fullName>
    </submittedName>
</protein>
<feature type="compositionally biased region" description="Low complexity" evidence="1">
    <location>
        <begin position="395"/>
        <end position="415"/>
    </location>
</feature>
<evidence type="ECO:0000313" key="4">
    <source>
        <dbReference type="Proteomes" id="UP001521137"/>
    </source>
</evidence>
<dbReference type="Gene3D" id="3.30.70.1070">
    <property type="entry name" value="Sporulation related repeat"/>
    <property type="match status" value="1"/>
</dbReference>
<keyword evidence="4" id="KW-1185">Reference proteome</keyword>
<sequence length="531" mass="58990">MATSELSNRLECLTSFSSQLVFVCSDKVKQQSQVVESFIGNQNEDTNLALITANELTPLVSYRETLFRQLINNEQSVDFNLPLNQLLASLNKHDGPVLISVFQADKLPIKLVKEIWELVLQSRFAKNKQHLNILLMGQSGWAEKMKNGLGARSKEKPIILNGQSANSASSDTNVSNISHLSNSKPGFYEPLNTDHTNTPAHRISFKKWAAVSLISLIFLVSFAGLLYGLYSDQIKQIFTNSVNQVEQLFNEDVITKHEPNNNLEPITSLEITSPNLELTKTTPQTPIDELVNSQDSSSSTELRVGSEVLVTDWQTASNKLTLKNNQSFDSTQPIEELSLQPAAQGVKEITTSAQSSNEDTQAKEQLNDYPVTDIPVVELAPLVENKTESTIKNNPISSSLSSTSSPSSLPSSSLASNQAIDSNQVKINSQELTDSSSILMALDKGRFVIQIAAMSNFDLLLEYVTDKKLSEHLWLYKTQRYGGDWYVLIYNQSFTSIEKARLKIEQLPADFLDNTPFAKSVNQVQQEIPNL</sequence>
<keyword evidence="2" id="KW-1133">Transmembrane helix</keyword>
<evidence type="ECO:0000256" key="1">
    <source>
        <dbReference type="SAM" id="MobiDB-lite"/>
    </source>
</evidence>
<keyword evidence="2" id="KW-0812">Transmembrane</keyword>
<organism evidence="3 4">
    <name type="scientific">Paraglaciecola algarum</name>
    <dbReference type="NCBI Taxonomy" id="3050085"/>
    <lineage>
        <taxon>Bacteria</taxon>
        <taxon>Pseudomonadati</taxon>
        <taxon>Pseudomonadota</taxon>
        <taxon>Gammaproteobacteria</taxon>
        <taxon>Alteromonadales</taxon>
        <taxon>Alteromonadaceae</taxon>
        <taxon>Paraglaciecola</taxon>
    </lineage>
</organism>
<feature type="region of interest" description="Disordered" evidence="1">
    <location>
        <begin position="390"/>
        <end position="415"/>
    </location>
</feature>
<name>A0ABS9D3Y2_9ALTE</name>
<dbReference type="Proteomes" id="UP001521137">
    <property type="component" value="Unassembled WGS sequence"/>
</dbReference>
<accession>A0ABS9D3Y2</accession>
<dbReference type="InterPro" id="IPR036680">
    <property type="entry name" value="SPOR-like_sf"/>
</dbReference>
<reference evidence="3 4" key="1">
    <citation type="submission" date="2022-01" db="EMBL/GenBank/DDBJ databases">
        <title>Paraglaciecola sp. G1-23.</title>
        <authorList>
            <person name="Jin M.S."/>
            <person name="Han D.M."/>
            <person name="Kim H.M."/>
            <person name="Jeon C.O."/>
        </authorList>
    </citation>
    <scope>NUCLEOTIDE SEQUENCE [LARGE SCALE GENOMIC DNA]</scope>
    <source>
        <strain evidence="3 4">G1-23</strain>
    </source>
</reference>
<dbReference type="RefSeq" id="WP_235311148.1">
    <property type="nucleotide sequence ID" value="NZ_JAKGAS010000002.1"/>
</dbReference>
<dbReference type="EMBL" id="JAKGAS010000002">
    <property type="protein sequence ID" value="MCF2947628.1"/>
    <property type="molecule type" value="Genomic_DNA"/>
</dbReference>
<gene>
    <name evidence="3" type="ORF">L0668_05870</name>
</gene>
<feature type="region of interest" description="Disordered" evidence="1">
    <location>
        <begin position="345"/>
        <end position="367"/>
    </location>
</feature>
<comment type="caution">
    <text evidence="3">The sequence shown here is derived from an EMBL/GenBank/DDBJ whole genome shotgun (WGS) entry which is preliminary data.</text>
</comment>
<feature type="compositionally biased region" description="Polar residues" evidence="1">
    <location>
        <begin position="349"/>
        <end position="359"/>
    </location>
</feature>
<keyword evidence="2" id="KW-0472">Membrane</keyword>